<organism evidence="6 7">
    <name type="scientific">Pycnoporus cinnabarinus</name>
    <name type="common">Cinnabar-red polypore</name>
    <name type="synonym">Trametes cinnabarina</name>
    <dbReference type="NCBI Taxonomy" id="5643"/>
    <lineage>
        <taxon>Eukaryota</taxon>
        <taxon>Fungi</taxon>
        <taxon>Dikarya</taxon>
        <taxon>Basidiomycota</taxon>
        <taxon>Agaricomycotina</taxon>
        <taxon>Agaricomycetes</taxon>
        <taxon>Polyporales</taxon>
        <taxon>Polyporaceae</taxon>
        <taxon>Trametes</taxon>
    </lineage>
</organism>
<dbReference type="HOGENOM" id="CLU_017584_8_0_1"/>
<dbReference type="CDD" id="cd00609">
    <property type="entry name" value="AAT_like"/>
    <property type="match status" value="1"/>
</dbReference>
<keyword evidence="3" id="KW-0808">Transferase</keyword>
<dbReference type="InterPro" id="IPR051326">
    <property type="entry name" value="Kynurenine-oxoglutarate_AT"/>
</dbReference>
<dbReference type="Pfam" id="PF00155">
    <property type="entry name" value="Aminotran_1_2"/>
    <property type="match status" value="1"/>
</dbReference>
<dbReference type="InterPro" id="IPR004839">
    <property type="entry name" value="Aminotransferase_I/II_large"/>
</dbReference>
<comment type="caution">
    <text evidence="6">The sequence shown here is derived from an EMBL/GenBank/DDBJ whole genome shotgun (WGS) entry which is preliminary data.</text>
</comment>
<comment type="cofactor">
    <cofactor evidence="1">
        <name>pyridoxal 5'-phosphate</name>
        <dbReference type="ChEBI" id="CHEBI:597326"/>
    </cofactor>
</comment>
<dbReference type="InterPro" id="IPR015422">
    <property type="entry name" value="PyrdxlP-dep_Trfase_small"/>
</dbReference>
<dbReference type="Proteomes" id="UP000029665">
    <property type="component" value="Unassembled WGS sequence"/>
</dbReference>
<evidence type="ECO:0000256" key="2">
    <source>
        <dbReference type="ARBA" id="ARBA00022576"/>
    </source>
</evidence>
<dbReference type="InterPro" id="IPR015424">
    <property type="entry name" value="PyrdxlP-dep_Trfase"/>
</dbReference>
<dbReference type="InterPro" id="IPR015421">
    <property type="entry name" value="PyrdxlP-dep_Trfase_major"/>
</dbReference>
<dbReference type="EMBL" id="CCBP010000043">
    <property type="protein sequence ID" value="CDO69417.1"/>
    <property type="molecule type" value="Genomic_DNA"/>
</dbReference>
<evidence type="ECO:0000256" key="1">
    <source>
        <dbReference type="ARBA" id="ARBA00001933"/>
    </source>
</evidence>
<dbReference type="Gene3D" id="3.40.640.10">
    <property type="entry name" value="Type I PLP-dependent aspartate aminotransferase-like (Major domain)"/>
    <property type="match status" value="2"/>
</dbReference>
<reference evidence="6" key="1">
    <citation type="submission" date="2014-01" db="EMBL/GenBank/DDBJ databases">
        <title>The genome of the white-rot fungus Pycnoporus cinnabarinus: a basidiomycete model with a versatile arsenal for lignocellulosic biomass breakdown.</title>
        <authorList>
            <person name="Levasseur A."/>
            <person name="Lomascolo A."/>
            <person name="Ruiz-Duenas F.J."/>
            <person name="Uzan E."/>
            <person name="Piumi F."/>
            <person name="Kues U."/>
            <person name="Ram A.F.J."/>
            <person name="Murat C."/>
            <person name="Haon M."/>
            <person name="Benoit I."/>
            <person name="Arfi Y."/>
            <person name="Chevret D."/>
            <person name="Drula E."/>
            <person name="Kwon M.J."/>
            <person name="Gouret P."/>
            <person name="Lesage-Meessen L."/>
            <person name="Lombard V."/>
            <person name="Mariette J."/>
            <person name="Noirot C."/>
            <person name="Park J."/>
            <person name="Patyshakuliyeva A."/>
            <person name="Wieneger R.A.B."/>
            <person name="Wosten H.A.B."/>
            <person name="Martin F."/>
            <person name="Coutinho P.M."/>
            <person name="de Vries R."/>
            <person name="Martinez A.T."/>
            <person name="Klopp C."/>
            <person name="Pontarotti P."/>
            <person name="Henrissat B."/>
            <person name="Record E."/>
        </authorList>
    </citation>
    <scope>NUCLEOTIDE SEQUENCE [LARGE SCALE GENOMIC DNA]</scope>
    <source>
        <strain evidence="6">BRFM137</strain>
    </source>
</reference>
<evidence type="ECO:0000313" key="6">
    <source>
        <dbReference type="EMBL" id="CDO69417.1"/>
    </source>
</evidence>
<dbReference type="PANTHER" id="PTHR43807:SF20">
    <property type="entry name" value="FI04487P"/>
    <property type="match status" value="1"/>
</dbReference>
<feature type="domain" description="Aminotransferase class I/classII large" evidence="5">
    <location>
        <begin position="87"/>
        <end position="269"/>
    </location>
</feature>
<evidence type="ECO:0000259" key="5">
    <source>
        <dbReference type="Pfam" id="PF00155"/>
    </source>
</evidence>
<dbReference type="STRING" id="5643.A0A060S4P7"/>
<keyword evidence="7" id="KW-1185">Reference proteome</keyword>
<evidence type="ECO:0000256" key="4">
    <source>
        <dbReference type="ARBA" id="ARBA00022898"/>
    </source>
</evidence>
<dbReference type="SUPFAM" id="SSF53383">
    <property type="entry name" value="PLP-dependent transferases"/>
    <property type="match status" value="1"/>
</dbReference>
<dbReference type="GO" id="GO:0030170">
    <property type="term" value="F:pyridoxal phosphate binding"/>
    <property type="evidence" value="ECO:0007669"/>
    <property type="project" value="InterPro"/>
</dbReference>
<dbReference type="GO" id="GO:0005739">
    <property type="term" value="C:mitochondrion"/>
    <property type="evidence" value="ECO:0007669"/>
    <property type="project" value="TreeGrafter"/>
</dbReference>
<dbReference type="GO" id="GO:0016212">
    <property type="term" value="F:kynurenine-oxoglutarate transaminase activity"/>
    <property type="evidence" value="ECO:0007669"/>
    <property type="project" value="TreeGrafter"/>
</dbReference>
<name>A0A060S4P7_PYCCI</name>
<gene>
    <name evidence="6" type="ORF">BN946_scf184791.g12</name>
</gene>
<sequence length="331" mass="36604">MAFRLSSLPLAGSSHRVSTGLARRIFGSQSRRALSQFRPVKEQEDASTATPSQTHLTPFANTARLRDGRALYQDVWTIFNSANLPPECINLGQGYMNFPPPKWARAAAVEALDVTEGNHYAPARGRPRLRKAVKDFYGTQFGKELDPDREIMISSGANQAWAAFLSAGDEVIMFEPFFDLYLPAIAFNGGKPVYVPLHPSAETVPGRKVGKRSWTIDFDELRRAITPRTKMIVLNSPHNPLGKVFSRAELEGIAQLVRDHDIMVISDEVVGDRPIHLLQACMYTDSASGCQYEGLVFDGLEHVRFATLPGMWERTITVGSAGSTSCLILRP</sequence>
<evidence type="ECO:0000313" key="7">
    <source>
        <dbReference type="Proteomes" id="UP000029665"/>
    </source>
</evidence>
<accession>A0A060S4P7</accession>
<dbReference type="OrthoDB" id="2414662at2759"/>
<dbReference type="OMA" id="ICATIGA"/>
<evidence type="ECO:0000256" key="3">
    <source>
        <dbReference type="ARBA" id="ARBA00022679"/>
    </source>
</evidence>
<protein>
    <recommendedName>
        <fullName evidence="5">Aminotransferase class I/classII large domain-containing protein</fullName>
    </recommendedName>
</protein>
<dbReference type="Gene3D" id="3.90.1150.10">
    <property type="entry name" value="Aspartate Aminotransferase, domain 1"/>
    <property type="match status" value="1"/>
</dbReference>
<keyword evidence="2" id="KW-0032">Aminotransferase</keyword>
<keyword evidence="4" id="KW-0663">Pyridoxal phosphate</keyword>
<proteinExistence type="predicted"/>
<dbReference type="AlphaFoldDB" id="A0A060S4P7"/>
<dbReference type="PANTHER" id="PTHR43807">
    <property type="entry name" value="FI04487P"/>
    <property type="match status" value="1"/>
</dbReference>